<dbReference type="InterPro" id="IPR015797">
    <property type="entry name" value="NUDIX_hydrolase-like_dom_sf"/>
</dbReference>
<dbReference type="InterPro" id="IPR031804">
    <property type="entry name" value="DUF4743"/>
</dbReference>
<dbReference type="SUPFAM" id="SSF55811">
    <property type="entry name" value="Nudix"/>
    <property type="match status" value="1"/>
</dbReference>
<dbReference type="Gene3D" id="3.90.79.10">
    <property type="entry name" value="Nucleoside Triphosphate Pyrophosphohydrolase"/>
    <property type="match status" value="1"/>
</dbReference>
<dbReference type="AlphaFoldDB" id="A0A345Y5W3"/>
<dbReference type="KEGG" id="ccah:DWG20_07660"/>
<evidence type="ECO:0000313" key="4">
    <source>
        <dbReference type="EMBL" id="AXK39315.1"/>
    </source>
</evidence>
<evidence type="ECO:0000256" key="2">
    <source>
        <dbReference type="ARBA" id="ARBA00022801"/>
    </source>
</evidence>
<dbReference type="InterPro" id="IPR000086">
    <property type="entry name" value="NUDIX_hydrolase_dom"/>
</dbReference>
<dbReference type="CDD" id="cd03676">
    <property type="entry name" value="NUDIX_Tnr3_like"/>
    <property type="match status" value="1"/>
</dbReference>
<dbReference type="InterPro" id="IPR020084">
    <property type="entry name" value="NUDIX_hydrolase_CS"/>
</dbReference>
<proteinExistence type="predicted"/>
<feature type="domain" description="Nudix hydrolase" evidence="3">
    <location>
        <begin position="116"/>
        <end position="257"/>
    </location>
</feature>
<keyword evidence="2" id="KW-0378">Hydrolase</keyword>
<evidence type="ECO:0000259" key="3">
    <source>
        <dbReference type="PROSITE" id="PS51462"/>
    </source>
</evidence>
<gene>
    <name evidence="4" type="ORF">DWG20_07660</name>
</gene>
<dbReference type="PROSITE" id="PS51462">
    <property type="entry name" value="NUDIX"/>
    <property type="match status" value="1"/>
</dbReference>
<dbReference type="RefSeq" id="WP_115433250.1">
    <property type="nucleotide sequence ID" value="NZ_CP031337.1"/>
</dbReference>
<evidence type="ECO:0000256" key="1">
    <source>
        <dbReference type="ARBA" id="ARBA00001946"/>
    </source>
</evidence>
<dbReference type="PROSITE" id="PS00893">
    <property type="entry name" value="NUDIX_BOX"/>
    <property type="match status" value="1"/>
</dbReference>
<dbReference type="Proteomes" id="UP000254537">
    <property type="component" value="Chromosome"/>
</dbReference>
<dbReference type="GO" id="GO:0016787">
    <property type="term" value="F:hydrolase activity"/>
    <property type="evidence" value="ECO:0007669"/>
    <property type="project" value="UniProtKB-KW"/>
</dbReference>
<evidence type="ECO:0000313" key="5">
    <source>
        <dbReference type="Proteomes" id="UP000254537"/>
    </source>
</evidence>
<dbReference type="Pfam" id="PF00293">
    <property type="entry name" value="NUDIX"/>
    <property type="match status" value="1"/>
</dbReference>
<accession>A0A345Y5W3</accession>
<reference evidence="4 5" key="1">
    <citation type="submission" date="2018-07" db="EMBL/GenBank/DDBJ databases">
        <title>Crenobacter cavernae sp. nov., isolated from a karst cave.</title>
        <authorList>
            <person name="Zhu H."/>
        </authorList>
    </citation>
    <scope>NUCLEOTIDE SEQUENCE [LARGE SCALE GENOMIC DNA]</scope>
    <source>
        <strain evidence="4 5">K1W11S-77</strain>
    </source>
</reference>
<protein>
    <submittedName>
        <fullName evidence="4">DUF4743 domain-containing protein</fullName>
    </submittedName>
</protein>
<dbReference type="OrthoDB" id="5621792at2"/>
<comment type="cofactor">
    <cofactor evidence="1">
        <name>Mg(2+)</name>
        <dbReference type="ChEBI" id="CHEBI:18420"/>
    </cofactor>
</comment>
<name>A0A345Y5W3_9NEIS</name>
<dbReference type="EMBL" id="CP031337">
    <property type="protein sequence ID" value="AXK39315.1"/>
    <property type="molecule type" value="Genomic_DNA"/>
</dbReference>
<dbReference type="Pfam" id="PF15916">
    <property type="entry name" value="DUF4743"/>
    <property type="match status" value="1"/>
</dbReference>
<sequence>MLVEEVIAVLGRATHIDRSAFTPLIVAGQKLGCVNAVWRERLLGHESALFEEKGGSIACRIAGDAAQLTRELNAAAERWQAIGWLNGWRNERFTAFGADGTPLFELERAAFRPLGLTSRAVHLNGLTRLASGEVRMWIARRSPHKAVEPNRMDNLMGGGVAAGESLQQALLREGWEEAGMSAGSLTGLAPASLLLAERPVQRGVHREWLYAYDVWLADGERPANQDGEVAEHVLLPLHEVEDLLVAERFMIDAALVASDCLVRLGYWGGETARVDAALAAVRHPVDAAVHAL</sequence>
<organism evidence="4 5">
    <name type="scientific">Crenobacter cavernae</name>
    <dbReference type="NCBI Taxonomy" id="2290923"/>
    <lineage>
        <taxon>Bacteria</taxon>
        <taxon>Pseudomonadati</taxon>
        <taxon>Pseudomonadota</taxon>
        <taxon>Betaproteobacteria</taxon>
        <taxon>Neisseriales</taxon>
        <taxon>Neisseriaceae</taxon>
        <taxon>Crenobacter</taxon>
    </lineage>
</organism>